<reference evidence="3" key="1">
    <citation type="submission" date="2018-05" db="EMBL/GenBank/DDBJ databases">
        <title>Leptospira yasudae sp. nov. and Leptospira stimsonii sp. nov., two pathogenic species of the genus Leptospira isolated from environmental sources.</title>
        <authorList>
            <person name="Casanovas-Massana A."/>
            <person name="Hamond C."/>
            <person name="Santos L.A."/>
            <person name="Hacker K.P."/>
            <person name="Balassiano I."/>
            <person name="Medeiros M.A."/>
            <person name="Reis M.G."/>
            <person name="Ko A.I."/>
            <person name="Wunder E.A."/>
        </authorList>
    </citation>
    <scope>NUCLEOTIDE SEQUENCE [LARGE SCALE GENOMIC DNA]</scope>
    <source>
        <strain evidence="3">AMB6-RJ</strain>
    </source>
</reference>
<dbReference type="InterPro" id="IPR016181">
    <property type="entry name" value="Acyl_CoA_acyltransferase"/>
</dbReference>
<evidence type="ECO:0000313" key="2">
    <source>
        <dbReference type="EMBL" id="RHX88064.1"/>
    </source>
</evidence>
<proteinExistence type="predicted"/>
<dbReference type="EMBL" id="QHCS01000001">
    <property type="protein sequence ID" value="RHX88064.1"/>
    <property type="molecule type" value="Genomic_DNA"/>
</dbReference>
<dbReference type="PANTHER" id="PTHR43072">
    <property type="entry name" value="N-ACETYLTRANSFERASE"/>
    <property type="match status" value="1"/>
</dbReference>
<dbReference type="AlphaFoldDB" id="A0A8B3CUZ7"/>
<dbReference type="Proteomes" id="UP000266669">
    <property type="component" value="Unassembled WGS sequence"/>
</dbReference>
<accession>A0A8B3CUZ7</accession>
<dbReference type="Gene3D" id="3.40.630.30">
    <property type="match status" value="1"/>
</dbReference>
<protein>
    <submittedName>
        <fullName evidence="2">GNAT family N-acetyltransferase</fullName>
    </submittedName>
</protein>
<dbReference type="GO" id="GO:0016747">
    <property type="term" value="F:acyltransferase activity, transferring groups other than amino-acyl groups"/>
    <property type="evidence" value="ECO:0007669"/>
    <property type="project" value="InterPro"/>
</dbReference>
<gene>
    <name evidence="2" type="ORF">DLM78_03630</name>
</gene>
<feature type="domain" description="N-acetyltransferase" evidence="1">
    <location>
        <begin position="4"/>
        <end position="151"/>
    </location>
</feature>
<keyword evidence="2" id="KW-0808">Transferase</keyword>
<dbReference type="SUPFAM" id="SSF55729">
    <property type="entry name" value="Acyl-CoA N-acyltransferases (Nat)"/>
    <property type="match status" value="1"/>
</dbReference>
<dbReference type="PROSITE" id="PS51186">
    <property type="entry name" value="GNAT"/>
    <property type="match status" value="1"/>
</dbReference>
<evidence type="ECO:0000259" key="1">
    <source>
        <dbReference type="PROSITE" id="PS51186"/>
    </source>
</evidence>
<dbReference type="CDD" id="cd04301">
    <property type="entry name" value="NAT_SF"/>
    <property type="match status" value="1"/>
</dbReference>
<organism evidence="2 3">
    <name type="scientific">Leptospira stimsonii</name>
    <dbReference type="NCBI Taxonomy" id="2202203"/>
    <lineage>
        <taxon>Bacteria</taxon>
        <taxon>Pseudomonadati</taxon>
        <taxon>Spirochaetota</taxon>
        <taxon>Spirochaetia</taxon>
        <taxon>Leptospirales</taxon>
        <taxon>Leptospiraceae</taxon>
        <taxon>Leptospira</taxon>
    </lineage>
</organism>
<sequence>MKMWNIRKVAISDLNQVSLLFNEYRQFYNKESDLSGAFRFLEERISKEESCIFVALSEDEKLFYGFTQLYPSFTSLSMKRTWILNDLFVRLEYRKKGIAKALIERSAALARSMDAKYLSLSTARDNRNAQKLYESLGFVKDEEFFYYSLTV</sequence>
<dbReference type="InterPro" id="IPR000182">
    <property type="entry name" value="GNAT_dom"/>
</dbReference>
<comment type="caution">
    <text evidence="2">The sequence shown here is derived from an EMBL/GenBank/DDBJ whole genome shotgun (WGS) entry which is preliminary data.</text>
</comment>
<evidence type="ECO:0000313" key="3">
    <source>
        <dbReference type="Proteomes" id="UP000266669"/>
    </source>
</evidence>
<dbReference type="Pfam" id="PF00583">
    <property type="entry name" value="Acetyltransf_1"/>
    <property type="match status" value="1"/>
</dbReference>
<name>A0A8B3CUZ7_9LEPT</name>
<dbReference type="PANTHER" id="PTHR43072:SF60">
    <property type="entry name" value="L-2,4-DIAMINOBUTYRIC ACID ACETYLTRANSFERASE"/>
    <property type="match status" value="1"/>
</dbReference>